<gene>
    <name evidence="1" type="ORF">A0J61_06842</name>
</gene>
<evidence type="ECO:0000313" key="2">
    <source>
        <dbReference type="Proteomes" id="UP000093000"/>
    </source>
</evidence>
<keyword evidence="2" id="KW-1185">Reference proteome</keyword>
<organism evidence="1 2">
    <name type="scientific">Choanephora cucurbitarum</name>
    <dbReference type="NCBI Taxonomy" id="101091"/>
    <lineage>
        <taxon>Eukaryota</taxon>
        <taxon>Fungi</taxon>
        <taxon>Fungi incertae sedis</taxon>
        <taxon>Mucoromycota</taxon>
        <taxon>Mucoromycotina</taxon>
        <taxon>Mucoromycetes</taxon>
        <taxon>Mucorales</taxon>
        <taxon>Mucorineae</taxon>
        <taxon>Choanephoraceae</taxon>
        <taxon>Choanephoroideae</taxon>
        <taxon>Choanephora</taxon>
    </lineage>
</organism>
<dbReference type="AlphaFoldDB" id="A0A1C7N913"/>
<comment type="caution">
    <text evidence="1">The sequence shown here is derived from an EMBL/GenBank/DDBJ whole genome shotgun (WGS) entry which is preliminary data.</text>
</comment>
<dbReference type="Proteomes" id="UP000093000">
    <property type="component" value="Unassembled WGS sequence"/>
</dbReference>
<proteinExistence type="predicted"/>
<protein>
    <submittedName>
        <fullName evidence="1">Uncharacterized protein</fullName>
    </submittedName>
</protein>
<sequence>MISDTDQCNWDNFSDAEPLASFKDESEQEVEAIGLSEYSIEMKEELGKLFSAKFKSMEELRKKV</sequence>
<evidence type="ECO:0000313" key="1">
    <source>
        <dbReference type="EMBL" id="OBZ85106.1"/>
    </source>
</evidence>
<accession>A0A1C7N913</accession>
<dbReference type="InParanoid" id="A0A1C7N913"/>
<dbReference type="EMBL" id="LUGH01000433">
    <property type="protein sequence ID" value="OBZ85106.1"/>
    <property type="molecule type" value="Genomic_DNA"/>
</dbReference>
<reference evidence="1 2" key="1">
    <citation type="submission" date="2016-03" db="EMBL/GenBank/DDBJ databases">
        <title>Choanephora cucurbitarum.</title>
        <authorList>
            <person name="Min B."/>
            <person name="Park H."/>
            <person name="Park J.-H."/>
            <person name="Shin H.-D."/>
            <person name="Choi I.-G."/>
        </authorList>
    </citation>
    <scope>NUCLEOTIDE SEQUENCE [LARGE SCALE GENOMIC DNA]</scope>
    <source>
        <strain evidence="1 2">KUS-F28377</strain>
    </source>
</reference>
<name>A0A1C7N913_9FUNG</name>